<feature type="region of interest" description="Disordered" evidence="1">
    <location>
        <begin position="57"/>
        <end position="106"/>
    </location>
</feature>
<dbReference type="EMBL" id="NOXT01000126">
    <property type="protein sequence ID" value="OYQ24008.1"/>
    <property type="molecule type" value="Genomic_DNA"/>
</dbReference>
<name>A0A255Y469_9SPHN</name>
<sequence length="106" mass="11294">MVKAEWGTKRACPKCNTRFYDLGKEDPVTCISCGFAWVPEPILKSKQTTPFEAIKPQAAEGADNDVAVDEDLDLDTDVEAGEADGDVDLGGDDDLGVVSEGGDDEN</sequence>
<dbReference type="AlphaFoldDB" id="A0A255Y469"/>
<dbReference type="Pfam" id="PF09538">
    <property type="entry name" value="FYDLN_acid"/>
    <property type="match status" value="1"/>
</dbReference>
<dbReference type="InterPro" id="IPR012644">
    <property type="entry name" value="CHP02300_FYDLN_acid"/>
</dbReference>
<accession>A0A255Y469</accession>
<proteinExistence type="predicted"/>
<dbReference type="Proteomes" id="UP000216991">
    <property type="component" value="Unassembled WGS sequence"/>
</dbReference>
<evidence type="ECO:0000313" key="2">
    <source>
        <dbReference type="EMBL" id="OYQ24008.1"/>
    </source>
</evidence>
<reference evidence="2 3" key="1">
    <citation type="submission" date="2017-07" db="EMBL/GenBank/DDBJ databases">
        <title>Sandarakinorhabdus cyanobacteriorum sp. nov., a novel bacterium isolated from cyanobacterial aggregates in a eutrophic lake.</title>
        <authorList>
            <person name="Cai H."/>
        </authorList>
    </citation>
    <scope>NUCLEOTIDE SEQUENCE [LARGE SCALE GENOMIC DNA]</scope>
    <source>
        <strain evidence="2 3">TH057</strain>
    </source>
</reference>
<comment type="caution">
    <text evidence="2">The sequence shown here is derived from an EMBL/GenBank/DDBJ whole genome shotgun (WGS) entry which is preliminary data.</text>
</comment>
<dbReference type="NCBIfam" id="TIGR02300">
    <property type="entry name" value="FYDLN_acid"/>
    <property type="match status" value="1"/>
</dbReference>
<protein>
    <submittedName>
        <fullName evidence="2">TIGR02300 family protein</fullName>
    </submittedName>
</protein>
<evidence type="ECO:0000256" key="1">
    <source>
        <dbReference type="SAM" id="MobiDB-lite"/>
    </source>
</evidence>
<dbReference type="OrthoDB" id="9815689at2"/>
<dbReference type="RefSeq" id="WP_086117929.1">
    <property type="nucleotide sequence ID" value="NZ_NOXT01000126.1"/>
</dbReference>
<evidence type="ECO:0000313" key="3">
    <source>
        <dbReference type="Proteomes" id="UP000216991"/>
    </source>
</evidence>
<keyword evidence="3" id="KW-1185">Reference proteome</keyword>
<gene>
    <name evidence="2" type="ORF">CHU93_16400</name>
</gene>
<organism evidence="2 3">
    <name type="scientific">Sandarakinorhabdus cyanobacteriorum</name>
    <dbReference type="NCBI Taxonomy" id="1981098"/>
    <lineage>
        <taxon>Bacteria</taxon>
        <taxon>Pseudomonadati</taxon>
        <taxon>Pseudomonadota</taxon>
        <taxon>Alphaproteobacteria</taxon>
        <taxon>Sphingomonadales</taxon>
        <taxon>Sphingosinicellaceae</taxon>
        <taxon>Sandarakinorhabdus</taxon>
    </lineage>
</organism>
<feature type="compositionally biased region" description="Acidic residues" evidence="1">
    <location>
        <begin position="62"/>
        <end position="106"/>
    </location>
</feature>